<gene>
    <name evidence="10" type="ordered locus">Dde_1076</name>
</gene>
<evidence type="ECO:0000313" key="11">
    <source>
        <dbReference type="Proteomes" id="UP000002710"/>
    </source>
</evidence>
<dbReference type="SMART" id="SM00926">
    <property type="entry name" value="Molybdop_Fe4S4"/>
    <property type="match status" value="1"/>
</dbReference>
<dbReference type="Gene3D" id="3.40.228.10">
    <property type="entry name" value="Dimethylsulfoxide Reductase, domain 2"/>
    <property type="match status" value="1"/>
</dbReference>
<keyword evidence="7" id="KW-0408">Iron</keyword>
<dbReference type="SUPFAM" id="SSF53706">
    <property type="entry name" value="Formate dehydrogenase/DMSO reductase, domains 1-3"/>
    <property type="match status" value="1"/>
</dbReference>
<dbReference type="InterPro" id="IPR050612">
    <property type="entry name" value="Prok_Mopterin_Oxidored"/>
</dbReference>
<dbReference type="Proteomes" id="UP000002710">
    <property type="component" value="Chromosome"/>
</dbReference>
<dbReference type="InterPro" id="IPR006657">
    <property type="entry name" value="MoPterin_dinucl-bd_dom"/>
</dbReference>
<evidence type="ECO:0000256" key="2">
    <source>
        <dbReference type="ARBA" id="ARBA00022485"/>
    </source>
</evidence>
<sequence>MAEDKTVFSVCGMCSVRCPIMVETRGGNAAWIQGNPYSALKGALCARGAAGMALEYDSERPVTPLIRTGERGEGKWREATWDEALDYVAARLKNIMAEHGGRSVLWSDRGGPFADLHQAFVRGLGSPNYCNHDASCARNVQHAAQSVMGMGRKQVAYDLRNARHIVLQTRNILEAINVAECNGVMDALDNGCKLSVIDIRASVSASKADNFFMVRPGTDYAFNLAVINQLITRGLYDKEYVARHFHDFDELAAFTAPCTAAWAQEQTGVPAERIEALAAQLAEAAPSVIWHPGWMVARYDDSFYVCRTAYIINALLGSIGARGGLPLVSTPKDVGRKGLNKLAALMPKPEEKRADGVGWRHPQFDAGPGLVNLAYDAIATADPYAVKAYICYRHDPLMAMPDPEALKRKWEGLDLLVSVTFSWSDTAWHSDVVLPLSPYLSRESIIAGKAGLKPQFFVRKRAMQPTADTRADWEILCGLASRLTDVCPAMKHLAFTRIEDIWDYQLRDTGVSIGDFDAKGFVELADTPLYRTPESFPTASGKLEMVSAKWAKADIHTLKPYTAPAAPPQGAFRIAFGRVGVHTQGHTVNNPLLHEQMPENVAWIHTSRAERLGICTGDMIEVAPAGAPRNRAGRMKAFVTDCVHPEALFMVHGFGHRLPVESRARGCGVADHELMPGGLERYDTSGGGLSLQEHFVVISKAEQDGGAA</sequence>
<protein>
    <submittedName>
        <fullName evidence="10">Nitrate reductase</fullName>
        <ecNumber evidence="10">1.7.99.4</ecNumber>
    </submittedName>
</protein>
<dbReference type="RefSeq" id="WP_011367109.1">
    <property type="nucleotide sequence ID" value="NC_007519.1"/>
</dbReference>
<dbReference type="GO" id="GO:0016491">
    <property type="term" value="F:oxidoreductase activity"/>
    <property type="evidence" value="ECO:0007669"/>
    <property type="project" value="UniProtKB-KW"/>
</dbReference>
<evidence type="ECO:0000256" key="1">
    <source>
        <dbReference type="ARBA" id="ARBA00010312"/>
    </source>
</evidence>
<accession>Q313L9</accession>
<dbReference type="PANTHER" id="PTHR43742">
    <property type="entry name" value="TRIMETHYLAMINE-N-OXIDE REDUCTASE"/>
    <property type="match status" value="1"/>
</dbReference>
<dbReference type="AlphaFoldDB" id="Q313L9"/>
<dbReference type="EMBL" id="CP000112">
    <property type="protein sequence ID" value="ABB37877.1"/>
    <property type="molecule type" value="Genomic_DNA"/>
</dbReference>
<dbReference type="CDD" id="cd02778">
    <property type="entry name" value="MopB_CT_Thiosulfate-R-like"/>
    <property type="match status" value="1"/>
</dbReference>
<evidence type="ECO:0000256" key="7">
    <source>
        <dbReference type="ARBA" id="ARBA00023004"/>
    </source>
</evidence>
<keyword evidence="11" id="KW-1185">Reference proteome</keyword>
<reference evidence="10 11" key="1">
    <citation type="journal article" date="2011" name="J. Bacteriol.">
        <title>Complete genome sequence and updated annotation of Desulfovibrio alaskensis G20.</title>
        <authorList>
            <person name="Hauser L.J."/>
            <person name="Land M.L."/>
            <person name="Brown S.D."/>
            <person name="Larimer F."/>
            <person name="Keller K.L."/>
            <person name="Rapp-Giles B.J."/>
            <person name="Price M.N."/>
            <person name="Lin M."/>
            <person name="Bruce D.C."/>
            <person name="Detter J.C."/>
            <person name="Tapia R."/>
            <person name="Han C.S."/>
            <person name="Goodwin L.A."/>
            <person name="Cheng J.F."/>
            <person name="Pitluck S."/>
            <person name="Copeland A."/>
            <person name="Lucas S."/>
            <person name="Nolan M."/>
            <person name="Lapidus A.L."/>
            <person name="Palumbo A.V."/>
            <person name="Wall J.D."/>
        </authorList>
    </citation>
    <scope>NUCLEOTIDE SEQUENCE [LARGE SCALE GENOMIC DNA]</scope>
    <source>
        <strain evidence="11">ATCC BAA 1058 / DSM 17464 / G20</strain>
    </source>
</reference>
<dbReference type="GO" id="GO:0046872">
    <property type="term" value="F:metal ion binding"/>
    <property type="evidence" value="ECO:0007669"/>
    <property type="project" value="UniProtKB-KW"/>
</dbReference>
<evidence type="ECO:0000256" key="4">
    <source>
        <dbReference type="ARBA" id="ARBA00022723"/>
    </source>
</evidence>
<name>Q313L9_OLEA2</name>
<dbReference type="Pfam" id="PF04879">
    <property type="entry name" value="Molybdop_Fe4S4"/>
    <property type="match status" value="1"/>
</dbReference>
<keyword evidence="8" id="KW-0411">Iron-sulfur</keyword>
<keyword evidence="4" id="KW-0479">Metal-binding</keyword>
<dbReference type="EC" id="1.7.99.4" evidence="10"/>
<proteinExistence type="inferred from homology"/>
<dbReference type="STRING" id="207559.Dde_1076"/>
<organism evidence="10 11">
    <name type="scientific">Oleidesulfovibrio alaskensis (strain ATCC BAA-1058 / DSM 17464 / G20)</name>
    <name type="common">Desulfovibrio alaskensis</name>
    <dbReference type="NCBI Taxonomy" id="207559"/>
    <lineage>
        <taxon>Bacteria</taxon>
        <taxon>Pseudomonadati</taxon>
        <taxon>Thermodesulfobacteriota</taxon>
        <taxon>Desulfovibrionia</taxon>
        <taxon>Desulfovibrionales</taxon>
        <taxon>Desulfovibrionaceae</taxon>
        <taxon>Oleidesulfovibrio</taxon>
    </lineage>
</organism>
<dbReference type="Pfam" id="PF00384">
    <property type="entry name" value="Molybdopterin"/>
    <property type="match status" value="1"/>
</dbReference>
<dbReference type="eggNOG" id="COG0243">
    <property type="taxonomic scope" value="Bacteria"/>
</dbReference>
<dbReference type="Gene3D" id="2.20.25.90">
    <property type="entry name" value="ADC-like domains"/>
    <property type="match status" value="1"/>
</dbReference>
<dbReference type="HOGENOM" id="CLU_000422_13_3_7"/>
<evidence type="ECO:0000259" key="9">
    <source>
        <dbReference type="PROSITE" id="PS51669"/>
    </source>
</evidence>
<keyword evidence="2" id="KW-0004">4Fe-4S</keyword>
<dbReference type="CDD" id="cd02755">
    <property type="entry name" value="MopB_Thiosulfate-R-like"/>
    <property type="match status" value="1"/>
</dbReference>
<dbReference type="InterPro" id="IPR006656">
    <property type="entry name" value="Mopterin_OxRdtase"/>
</dbReference>
<dbReference type="PANTHER" id="PTHR43742:SF9">
    <property type="entry name" value="TETRATHIONATE REDUCTASE SUBUNIT A"/>
    <property type="match status" value="1"/>
</dbReference>
<keyword evidence="6 10" id="KW-0560">Oxidoreductase</keyword>
<evidence type="ECO:0000256" key="3">
    <source>
        <dbReference type="ARBA" id="ARBA00022505"/>
    </source>
</evidence>
<dbReference type="Gene3D" id="3.40.50.740">
    <property type="match status" value="1"/>
</dbReference>
<feature type="domain" description="4Fe-4S Mo/W bis-MGD-type" evidence="9">
    <location>
        <begin position="4"/>
        <end position="59"/>
    </location>
</feature>
<dbReference type="SUPFAM" id="SSF50692">
    <property type="entry name" value="ADC-like"/>
    <property type="match status" value="1"/>
</dbReference>
<evidence type="ECO:0000313" key="10">
    <source>
        <dbReference type="EMBL" id="ABB37877.1"/>
    </source>
</evidence>
<dbReference type="GO" id="GO:0043546">
    <property type="term" value="F:molybdopterin cofactor binding"/>
    <property type="evidence" value="ECO:0007669"/>
    <property type="project" value="InterPro"/>
</dbReference>
<dbReference type="PROSITE" id="PS51669">
    <property type="entry name" value="4FE4S_MOW_BIS_MGD"/>
    <property type="match status" value="1"/>
</dbReference>
<evidence type="ECO:0000256" key="8">
    <source>
        <dbReference type="ARBA" id="ARBA00023014"/>
    </source>
</evidence>
<comment type="similarity">
    <text evidence="1">Belongs to the prokaryotic molybdopterin-containing oxidoreductase family.</text>
</comment>
<dbReference type="GO" id="GO:0051539">
    <property type="term" value="F:4 iron, 4 sulfur cluster binding"/>
    <property type="evidence" value="ECO:0007669"/>
    <property type="project" value="UniProtKB-KW"/>
</dbReference>
<evidence type="ECO:0000256" key="5">
    <source>
        <dbReference type="ARBA" id="ARBA00022729"/>
    </source>
</evidence>
<dbReference type="Gene3D" id="2.40.40.20">
    <property type="match status" value="1"/>
</dbReference>
<dbReference type="InterPro" id="IPR006963">
    <property type="entry name" value="Mopterin_OxRdtase_4Fe-4S_dom"/>
</dbReference>
<keyword evidence="5" id="KW-0732">Signal</keyword>
<dbReference type="Pfam" id="PF01568">
    <property type="entry name" value="Molydop_binding"/>
    <property type="match status" value="1"/>
</dbReference>
<dbReference type="KEGG" id="dde:Dde_1076"/>
<keyword evidence="3" id="KW-0500">Molybdenum</keyword>
<dbReference type="Gene3D" id="3.30.2070.10">
    <property type="entry name" value="Formate dehydrogenase/DMSO reductase"/>
    <property type="match status" value="1"/>
</dbReference>
<evidence type="ECO:0000256" key="6">
    <source>
        <dbReference type="ARBA" id="ARBA00023002"/>
    </source>
</evidence>
<dbReference type="InterPro" id="IPR009010">
    <property type="entry name" value="Asp_de-COase-like_dom_sf"/>
</dbReference>